<gene>
    <name evidence="1" type="ORF">M9Y10_000215</name>
</gene>
<comment type="caution">
    <text evidence="1">The sequence shown here is derived from an EMBL/GenBank/DDBJ whole genome shotgun (WGS) entry which is preliminary data.</text>
</comment>
<sequence>MIIKSRNFDSYLNIQSYLSTASGMRTRICFERVVFYIYSSLKTFNVQFIGKRLRAQIGDNYRAFSIYIFNQKICSSSTFTGKIISFVILKDETLKNYNSIHPKKCSSLKLLNSSNS</sequence>
<proteinExistence type="predicted"/>
<evidence type="ECO:0000313" key="2">
    <source>
        <dbReference type="Proteomes" id="UP001470230"/>
    </source>
</evidence>
<dbReference type="EMBL" id="JAPFFF010000001">
    <property type="protein sequence ID" value="KAK8897971.1"/>
    <property type="molecule type" value="Genomic_DNA"/>
</dbReference>
<reference evidence="1 2" key="1">
    <citation type="submission" date="2024-04" db="EMBL/GenBank/DDBJ databases">
        <title>Tritrichomonas musculus Genome.</title>
        <authorList>
            <person name="Alves-Ferreira E."/>
            <person name="Grigg M."/>
            <person name="Lorenzi H."/>
            <person name="Galac M."/>
        </authorList>
    </citation>
    <scope>NUCLEOTIDE SEQUENCE [LARGE SCALE GENOMIC DNA]</scope>
    <source>
        <strain evidence="1 2">EAF2021</strain>
    </source>
</reference>
<organism evidence="1 2">
    <name type="scientific">Tritrichomonas musculus</name>
    <dbReference type="NCBI Taxonomy" id="1915356"/>
    <lineage>
        <taxon>Eukaryota</taxon>
        <taxon>Metamonada</taxon>
        <taxon>Parabasalia</taxon>
        <taxon>Tritrichomonadida</taxon>
        <taxon>Tritrichomonadidae</taxon>
        <taxon>Tritrichomonas</taxon>
    </lineage>
</organism>
<dbReference type="Proteomes" id="UP001470230">
    <property type="component" value="Unassembled WGS sequence"/>
</dbReference>
<evidence type="ECO:0000313" key="1">
    <source>
        <dbReference type="EMBL" id="KAK8897971.1"/>
    </source>
</evidence>
<keyword evidence="2" id="KW-1185">Reference proteome</keyword>
<accession>A0ABR2L3N3</accession>
<protein>
    <submittedName>
        <fullName evidence="1">Uncharacterized protein</fullName>
    </submittedName>
</protein>
<name>A0ABR2L3N3_9EUKA</name>